<evidence type="ECO:0000313" key="6">
    <source>
        <dbReference type="EMBL" id="MDQ0504121.1"/>
    </source>
</evidence>
<dbReference type="SUPFAM" id="SSF52540">
    <property type="entry name" value="P-loop containing nucleoside triphosphate hydrolases"/>
    <property type="match status" value="1"/>
</dbReference>
<keyword evidence="6" id="KW-0378">Hydrolase</keyword>
<dbReference type="EC" id="3.6.3.-" evidence="6"/>
<dbReference type="InterPro" id="IPR003439">
    <property type="entry name" value="ABC_transporter-like_ATP-bd"/>
</dbReference>
<dbReference type="InterPro" id="IPR003593">
    <property type="entry name" value="AAA+_ATPase"/>
</dbReference>
<evidence type="ECO:0000256" key="1">
    <source>
        <dbReference type="ARBA" id="ARBA00005417"/>
    </source>
</evidence>
<feature type="domain" description="ABC transporter" evidence="5">
    <location>
        <begin position="7"/>
        <end position="239"/>
    </location>
</feature>
<comment type="similarity">
    <text evidence="1">Belongs to the ABC transporter superfamily.</text>
</comment>
<evidence type="ECO:0000313" key="7">
    <source>
        <dbReference type="Proteomes" id="UP001241747"/>
    </source>
</evidence>
<dbReference type="InterPro" id="IPR017871">
    <property type="entry name" value="ABC_transporter-like_CS"/>
</dbReference>
<reference evidence="6 7" key="1">
    <citation type="submission" date="2023-07" db="EMBL/GenBank/DDBJ databases">
        <title>Genomic Encyclopedia of Type Strains, Phase IV (KMG-IV): sequencing the most valuable type-strain genomes for metagenomic binning, comparative biology and taxonomic classification.</title>
        <authorList>
            <person name="Goeker M."/>
        </authorList>
    </citation>
    <scope>NUCLEOTIDE SEQUENCE [LARGE SCALE GENOMIC DNA]</scope>
    <source>
        <strain evidence="6 7">DSM 3770</strain>
    </source>
</reference>
<dbReference type="GO" id="GO:0016787">
    <property type="term" value="F:hydrolase activity"/>
    <property type="evidence" value="ECO:0007669"/>
    <property type="project" value="UniProtKB-KW"/>
</dbReference>
<dbReference type="Proteomes" id="UP001241747">
    <property type="component" value="Unassembled WGS sequence"/>
</dbReference>
<dbReference type="PROSITE" id="PS50893">
    <property type="entry name" value="ABC_TRANSPORTER_2"/>
    <property type="match status" value="1"/>
</dbReference>
<evidence type="ECO:0000256" key="2">
    <source>
        <dbReference type="ARBA" id="ARBA00022448"/>
    </source>
</evidence>
<comment type="caution">
    <text evidence="6">The sequence shown here is derived from an EMBL/GenBank/DDBJ whole genome shotgun (WGS) entry which is preliminary data.</text>
</comment>
<dbReference type="CDD" id="cd03293">
    <property type="entry name" value="ABC_NrtD_SsuB_transporters"/>
    <property type="match status" value="1"/>
</dbReference>
<sequence>MATPGHLEIRNVSKTYALPGRPLVNVLSHVGFDVDPGAFVTIVGPSGCGKSTLLRLIIGLDDDYRGDILLNGRRIVGTALSRGIVFQDHRLLPWLTLQQNIGLSLENSGWSAKEKASAIRDHIGLVGLSGFEKAYPHELSGGMAQRAAIARGLANRPEILLLDEPLGALDALTRVHLQAEIQRIWEAEGVTMILVTHDVEEAVFLSNRVVVMSANPGRIVEDVAVDLPFPRDRAHVDFIALKRRILAAMGEDERRPASPRAA</sequence>
<keyword evidence="3" id="KW-0547">Nucleotide-binding</keyword>
<keyword evidence="4 6" id="KW-0067">ATP-binding</keyword>
<dbReference type="PANTHER" id="PTHR42788:SF13">
    <property type="entry name" value="ALIPHATIC SULFONATES IMPORT ATP-BINDING PROTEIN SSUB"/>
    <property type="match status" value="1"/>
</dbReference>
<dbReference type="PANTHER" id="PTHR42788">
    <property type="entry name" value="TAURINE IMPORT ATP-BINDING PROTEIN-RELATED"/>
    <property type="match status" value="1"/>
</dbReference>
<dbReference type="EMBL" id="JAUSVY010000002">
    <property type="protein sequence ID" value="MDQ0504121.1"/>
    <property type="molecule type" value="Genomic_DNA"/>
</dbReference>
<evidence type="ECO:0000256" key="4">
    <source>
        <dbReference type="ARBA" id="ARBA00022840"/>
    </source>
</evidence>
<dbReference type="InterPro" id="IPR050166">
    <property type="entry name" value="ABC_transporter_ATP-bind"/>
</dbReference>
<evidence type="ECO:0000259" key="5">
    <source>
        <dbReference type="PROSITE" id="PS50893"/>
    </source>
</evidence>
<dbReference type="Pfam" id="PF00005">
    <property type="entry name" value="ABC_tran"/>
    <property type="match status" value="1"/>
</dbReference>
<dbReference type="Gene3D" id="3.40.50.300">
    <property type="entry name" value="P-loop containing nucleotide triphosphate hydrolases"/>
    <property type="match status" value="1"/>
</dbReference>
<dbReference type="SMART" id="SM00382">
    <property type="entry name" value="AAA"/>
    <property type="match status" value="1"/>
</dbReference>
<proteinExistence type="inferred from homology"/>
<keyword evidence="7" id="KW-1185">Reference proteome</keyword>
<dbReference type="GO" id="GO:0005524">
    <property type="term" value="F:ATP binding"/>
    <property type="evidence" value="ECO:0007669"/>
    <property type="project" value="UniProtKB-KW"/>
</dbReference>
<dbReference type="RefSeq" id="WP_237345237.1">
    <property type="nucleotide sequence ID" value="NZ_JABWGX010000008.1"/>
</dbReference>
<accession>A0ABU0LAG3</accession>
<organism evidence="6 7">
    <name type="scientific">Xanthobacter agilis</name>
    <dbReference type="NCBI Taxonomy" id="47492"/>
    <lineage>
        <taxon>Bacteria</taxon>
        <taxon>Pseudomonadati</taxon>
        <taxon>Pseudomonadota</taxon>
        <taxon>Alphaproteobacteria</taxon>
        <taxon>Hyphomicrobiales</taxon>
        <taxon>Xanthobacteraceae</taxon>
        <taxon>Xanthobacter</taxon>
    </lineage>
</organism>
<dbReference type="InterPro" id="IPR027417">
    <property type="entry name" value="P-loop_NTPase"/>
</dbReference>
<keyword evidence="2" id="KW-0813">Transport</keyword>
<gene>
    <name evidence="6" type="ORF">QOZ94_000895</name>
</gene>
<name>A0ABU0LAG3_XANAG</name>
<protein>
    <submittedName>
        <fullName evidence="6">Sulfonate transport system ATP-binding protein</fullName>
        <ecNumber evidence="6">3.6.3.-</ecNumber>
    </submittedName>
</protein>
<evidence type="ECO:0000256" key="3">
    <source>
        <dbReference type="ARBA" id="ARBA00022741"/>
    </source>
</evidence>
<dbReference type="PROSITE" id="PS00211">
    <property type="entry name" value="ABC_TRANSPORTER_1"/>
    <property type="match status" value="1"/>
</dbReference>